<dbReference type="InterPro" id="IPR036728">
    <property type="entry name" value="PBP_GOBP_sf"/>
</dbReference>
<keyword evidence="7" id="KW-1185">Reference proteome</keyword>
<evidence type="ECO:0000256" key="1">
    <source>
        <dbReference type="ARBA" id="ARBA00004613"/>
    </source>
</evidence>
<dbReference type="SUPFAM" id="SSF47565">
    <property type="entry name" value="Insect pheromone/odorant-binding proteins"/>
    <property type="match status" value="1"/>
</dbReference>
<evidence type="ECO:0000256" key="5">
    <source>
        <dbReference type="SAM" id="SignalP"/>
    </source>
</evidence>
<feature type="region of interest" description="Disordered" evidence="4">
    <location>
        <begin position="72"/>
        <end position="209"/>
    </location>
</feature>
<keyword evidence="3" id="KW-0964">Secreted</keyword>
<feature type="compositionally biased region" description="Basic and acidic residues" evidence="4">
    <location>
        <begin position="167"/>
        <end position="192"/>
    </location>
</feature>
<dbReference type="Pfam" id="PF01395">
    <property type="entry name" value="PBP_GOBP"/>
    <property type="match status" value="1"/>
</dbReference>
<feature type="chain" id="PRO_5047128018" evidence="5">
    <location>
        <begin position="29"/>
        <end position="413"/>
    </location>
</feature>
<evidence type="ECO:0000256" key="3">
    <source>
        <dbReference type="ARBA" id="ARBA00022525"/>
    </source>
</evidence>
<feature type="compositionally biased region" description="Basic and acidic residues" evidence="4">
    <location>
        <begin position="136"/>
        <end position="146"/>
    </location>
</feature>
<reference evidence="6 7" key="1">
    <citation type="submission" date="2023-09" db="EMBL/GenBank/DDBJ databases">
        <title>Genomes of two closely related lineages of the louse Polyplax serrata with different host specificities.</title>
        <authorList>
            <person name="Martinu J."/>
            <person name="Tarabai H."/>
            <person name="Stefka J."/>
            <person name="Hypsa V."/>
        </authorList>
    </citation>
    <scope>NUCLEOTIDE SEQUENCE [LARGE SCALE GENOMIC DNA]</scope>
    <source>
        <strain evidence="6">98ZLc_SE</strain>
    </source>
</reference>
<dbReference type="CDD" id="cd23992">
    <property type="entry name" value="PBP_GOBP"/>
    <property type="match status" value="1"/>
</dbReference>
<dbReference type="PANTHER" id="PTHR21066:SF9">
    <property type="entry name" value="ODORANT-BINDING PROTEIN 59A"/>
    <property type="match status" value="1"/>
</dbReference>
<dbReference type="InterPro" id="IPR006170">
    <property type="entry name" value="PBP/GOBP"/>
</dbReference>
<dbReference type="Gene3D" id="1.10.238.20">
    <property type="entry name" value="Pheromone/general odorant binding protein domain"/>
    <property type="match status" value="1"/>
</dbReference>
<evidence type="ECO:0000256" key="2">
    <source>
        <dbReference type="ARBA" id="ARBA00008098"/>
    </source>
</evidence>
<gene>
    <name evidence="6" type="ORF">RUM44_008186</name>
</gene>
<dbReference type="PANTHER" id="PTHR21066">
    <property type="entry name" value="ODORANT-BINDING PROTEIN 59A-RELATED"/>
    <property type="match status" value="1"/>
</dbReference>
<accession>A0ABR1B9E1</accession>
<evidence type="ECO:0000313" key="7">
    <source>
        <dbReference type="Proteomes" id="UP001359485"/>
    </source>
</evidence>
<evidence type="ECO:0000313" key="6">
    <source>
        <dbReference type="EMBL" id="KAK6637764.1"/>
    </source>
</evidence>
<comment type="subcellular location">
    <subcellularLocation>
        <location evidence="1">Secreted</location>
    </subcellularLocation>
</comment>
<feature type="compositionally biased region" description="Low complexity" evidence="4">
    <location>
        <begin position="72"/>
        <end position="132"/>
    </location>
</feature>
<organism evidence="6 7">
    <name type="scientific">Polyplax serrata</name>
    <name type="common">Common mouse louse</name>
    <dbReference type="NCBI Taxonomy" id="468196"/>
    <lineage>
        <taxon>Eukaryota</taxon>
        <taxon>Metazoa</taxon>
        <taxon>Ecdysozoa</taxon>
        <taxon>Arthropoda</taxon>
        <taxon>Hexapoda</taxon>
        <taxon>Insecta</taxon>
        <taxon>Pterygota</taxon>
        <taxon>Neoptera</taxon>
        <taxon>Paraneoptera</taxon>
        <taxon>Psocodea</taxon>
        <taxon>Troctomorpha</taxon>
        <taxon>Phthiraptera</taxon>
        <taxon>Anoplura</taxon>
        <taxon>Polyplacidae</taxon>
        <taxon>Polyplax</taxon>
    </lineage>
</organism>
<dbReference type="InterPro" id="IPR052295">
    <property type="entry name" value="Odorant-binding_protein"/>
</dbReference>
<dbReference type="Proteomes" id="UP001359485">
    <property type="component" value="Unassembled WGS sequence"/>
</dbReference>
<dbReference type="EMBL" id="JAWJWF010000002">
    <property type="protein sequence ID" value="KAK6637764.1"/>
    <property type="molecule type" value="Genomic_DNA"/>
</dbReference>
<comment type="caution">
    <text evidence="6">The sequence shown here is derived from an EMBL/GenBank/DDBJ whole genome shotgun (WGS) entry which is preliminary data.</text>
</comment>
<sequence>MKLVGSGSFCLGFMVCYTLMCVTRSANGLRCRTVQEVQENNDLEYVVRMCLRHMNNETDFIDQFYRNSNGYDSSGNNGENMYNNNNNNRNKYNYNNDNNNNYYNGNNYNKNNNQHYNSNNNNNNNDNDGWNYFTRNQDKGNQDNYRDWTGSNKQRNDGNGYWEDQDQDRREKDYSDDSDYHNSQRNGKDGGRYKSRSSSRPHSYQQQMQHDRDVMYGHGTRDSPNYFFSNRNRNTNLSYNRDKSNQDSPLADIEPCVIHCIFQEMKMVDENGKPNKELISQKMVQKIRNPELKTFIQDSVEDCYQIIDQSDFGNYNRNNGNNRNQRGNAMKMCEWAKTFAMCLEDRGKDVSFENDCLLPPESKGYTFILKTLYSRTTLYRNSAYYVDVEMITTPGIIRQNQVKHEKLAYHSRP</sequence>
<proteinExistence type="inferred from homology"/>
<keyword evidence="5" id="KW-0732">Signal</keyword>
<comment type="similarity">
    <text evidence="2">Belongs to the PBP/GOBP family.</text>
</comment>
<feature type="signal peptide" evidence="5">
    <location>
        <begin position="1"/>
        <end position="28"/>
    </location>
</feature>
<name>A0ABR1B9E1_POLSC</name>
<protein>
    <submittedName>
        <fullName evidence="6">Uncharacterized protein</fullName>
    </submittedName>
</protein>
<evidence type="ECO:0000256" key="4">
    <source>
        <dbReference type="SAM" id="MobiDB-lite"/>
    </source>
</evidence>